<gene>
    <name evidence="2" type="ORF">BDV39DRAFT_166272</name>
</gene>
<keyword evidence="3" id="KW-1185">Reference proteome</keyword>
<evidence type="ECO:0000313" key="3">
    <source>
        <dbReference type="Proteomes" id="UP000325945"/>
    </source>
</evidence>
<organism evidence="2 3">
    <name type="scientific">Aspergillus sergii</name>
    <dbReference type="NCBI Taxonomy" id="1034303"/>
    <lineage>
        <taxon>Eukaryota</taxon>
        <taxon>Fungi</taxon>
        <taxon>Dikarya</taxon>
        <taxon>Ascomycota</taxon>
        <taxon>Pezizomycotina</taxon>
        <taxon>Eurotiomycetes</taxon>
        <taxon>Eurotiomycetidae</taxon>
        <taxon>Eurotiales</taxon>
        <taxon>Aspergillaceae</taxon>
        <taxon>Aspergillus</taxon>
        <taxon>Aspergillus subgen. Circumdati</taxon>
    </lineage>
</organism>
<feature type="transmembrane region" description="Helical" evidence="1">
    <location>
        <begin position="38"/>
        <end position="63"/>
    </location>
</feature>
<proteinExistence type="predicted"/>
<reference evidence="3" key="1">
    <citation type="submission" date="2019-04" db="EMBL/GenBank/DDBJ databases">
        <title>Friends and foes A comparative genomics studyof 23 Aspergillus species from section Flavi.</title>
        <authorList>
            <consortium name="DOE Joint Genome Institute"/>
            <person name="Kjaerbolling I."/>
            <person name="Vesth T."/>
            <person name="Frisvad J.C."/>
            <person name="Nybo J.L."/>
            <person name="Theobald S."/>
            <person name="Kildgaard S."/>
            <person name="Isbrandt T."/>
            <person name="Kuo A."/>
            <person name="Sato A."/>
            <person name="Lyhne E.K."/>
            <person name="Kogle M.E."/>
            <person name="Wiebenga A."/>
            <person name="Kun R.S."/>
            <person name="Lubbers R.J."/>
            <person name="Makela M.R."/>
            <person name="Barry K."/>
            <person name="Chovatia M."/>
            <person name="Clum A."/>
            <person name="Daum C."/>
            <person name="Haridas S."/>
            <person name="He G."/>
            <person name="LaButti K."/>
            <person name="Lipzen A."/>
            <person name="Mondo S."/>
            <person name="Riley R."/>
            <person name="Salamov A."/>
            <person name="Simmons B.A."/>
            <person name="Magnuson J.K."/>
            <person name="Henrissat B."/>
            <person name="Mortensen U.H."/>
            <person name="Larsen T.O."/>
            <person name="Devries R.P."/>
            <person name="Grigoriev I.V."/>
            <person name="Machida M."/>
            <person name="Baker S.E."/>
            <person name="Andersen M.R."/>
        </authorList>
    </citation>
    <scope>NUCLEOTIDE SEQUENCE [LARGE SCALE GENOMIC DNA]</scope>
    <source>
        <strain evidence="3">CBS 130017</strain>
    </source>
</reference>
<dbReference type="EMBL" id="ML741763">
    <property type="protein sequence ID" value="KAE8333107.1"/>
    <property type="molecule type" value="Genomic_DNA"/>
</dbReference>
<keyword evidence="1" id="KW-0812">Transmembrane</keyword>
<keyword evidence="1" id="KW-1133">Transmembrane helix</keyword>
<keyword evidence="1" id="KW-0472">Membrane</keyword>
<sequence>MTRCLGITSYSEWQTISRFKCQCIFGSTMAVESTLPNFLIACLIPYCAVTVHVALSFPLTAYFQILSYLTHLSTCFLEGPGNWAAWAETMCGPVGGSAAV</sequence>
<dbReference type="Proteomes" id="UP000325945">
    <property type="component" value="Unassembled WGS sequence"/>
</dbReference>
<dbReference type="AlphaFoldDB" id="A0A5N6XIN0"/>
<name>A0A5N6XIN0_9EURO</name>
<evidence type="ECO:0000256" key="1">
    <source>
        <dbReference type="SAM" id="Phobius"/>
    </source>
</evidence>
<evidence type="ECO:0000313" key="2">
    <source>
        <dbReference type="EMBL" id="KAE8333107.1"/>
    </source>
</evidence>
<protein>
    <submittedName>
        <fullName evidence="2">Uncharacterized protein</fullName>
    </submittedName>
</protein>
<accession>A0A5N6XIN0</accession>